<evidence type="ECO:0000313" key="4">
    <source>
        <dbReference type="EMBL" id="OAT30119.1"/>
    </source>
</evidence>
<dbReference type="InterPro" id="IPR025543">
    <property type="entry name" value="Dodecin-like"/>
</dbReference>
<name>A0ABX2WBA6_9ENTR</name>
<dbReference type="InterPro" id="IPR010854">
    <property type="entry name" value="YdgH/BhsA/McbA-like_dom"/>
</dbReference>
<dbReference type="SUPFAM" id="SSF159871">
    <property type="entry name" value="YdgH-like"/>
    <property type="match status" value="1"/>
</dbReference>
<evidence type="ECO:0000256" key="2">
    <source>
        <dbReference type="SAM" id="SignalP"/>
    </source>
</evidence>
<proteinExistence type="predicted"/>
<feature type="signal peptide" evidence="2">
    <location>
        <begin position="1"/>
        <end position="21"/>
    </location>
</feature>
<organism evidence="4 5">
    <name type="scientific">Buttiauxella ferragutiae ATCC 51602</name>
    <dbReference type="NCBI Taxonomy" id="1354252"/>
    <lineage>
        <taxon>Bacteria</taxon>
        <taxon>Pseudomonadati</taxon>
        <taxon>Pseudomonadota</taxon>
        <taxon>Gammaproteobacteria</taxon>
        <taxon>Enterobacterales</taxon>
        <taxon>Enterobacteriaceae</taxon>
        <taxon>Buttiauxella</taxon>
    </lineage>
</organism>
<sequence>MIRKTAALTMLLFSISFSASSATEIKNNEAKAYQEIGHISVSGKPSSEEAVAAIKTRAEESGADYFSIVRLTTPGDSSKWSANAVLYKSQ</sequence>
<accession>A0ABX2WBA6</accession>
<dbReference type="EMBL" id="LXEQ01000022">
    <property type="protein sequence ID" value="OAT30119.1"/>
    <property type="molecule type" value="Genomic_DNA"/>
</dbReference>
<evidence type="ECO:0000313" key="5">
    <source>
        <dbReference type="Proteomes" id="UP000078407"/>
    </source>
</evidence>
<dbReference type="Pfam" id="PF07338">
    <property type="entry name" value="YdgH_BhsA-like"/>
    <property type="match status" value="1"/>
</dbReference>
<dbReference type="RefSeq" id="WP_064542609.1">
    <property type="nucleotide sequence ID" value="NZ_LXEQ01000022.1"/>
</dbReference>
<comment type="caution">
    <text evidence="4">The sequence shown here is derived from an EMBL/GenBank/DDBJ whole genome shotgun (WGS) entry which is preliminary data.</text>
</comment>
<dbReference type="InterPro" id="IPR036275">
    <property type="entry name" value="YdgH-like_sf"/>
</dbReference>
<keyword evidence="5" id="KW-1185">Reference proteome</keyword>
<protein>
    <recommendedName>
        <fullName evidence="3">YdgH/BhsA/McbA-like domain-containing protein</fullName>
    </recommendedName>
</protein>
<feature type="domain" description="YdgH/BhsA/McbA-like" evidence="3">
    <location>
        <begin position="33"/>
        <end position="88"/>
    </location>
</feature>
<evidence type="ECO:0000259" key="3">
    <source>
        <dbReference type="Pfam" id="PF07338"/>
    </source>
</evidence>
<gene>
    <name evidence="4" type="ORF">M976_01128</name>
</gene>
<reference evidence="4 5" key="1">
    <citation type="submission" date="2016-04" db="EMBL/GenBank/DDBJ databases">
        <title>ATOL: Assembling a taxonomically balanced genome-scale reconstruction of the evolutionary history of the Enterobacteriaceae.</title>
        <authorList>
            <person name="Plunkett G.III."/>
            <person name="Neeno-Eckwall E.C."/>
            <person name="Glasner J.D."/>
            <person name="Perna N.T."/>
        </authorList>
    </citation>
    <scope>NUCLEOTIDE SEQUENCE [LARGE SCALE GENOMIC DNA]</scope>
    <source>
        <strain evidence="4 5">ATCC 51602</strain>
    </source>
</reference>
<dbReference type="InterPro" id="IPR051096">
    <property type="entry name" value="BhsA/McbA_stress_biofilm_assoc"/>
</dbReference>
<dbReference type="Proteomes" id="UP000078407">
    <property type="component" value="Unassembled WGS sequence"/>
</dbReference>
<dbReference type="Gene3D" id="3.30.1660.10">
    <property type="entry name" value="Flavin-binding protein dodecin"/>
    <property type="match status" value="1"/>
</dbReference>
<keyword evidence="1 2" id="KW-0732">Signal</keyword>
<evidence type="ECO:0000256" key="1">
    <source>
        <dbReference type="ARBA" id="ARBA00022729"/>
    </source>
</evidence>
<dbReference type="PANTHER" id="PTHR34156">
    <property type="entry name" value="OUTER MEMBRANE PROTEIN-RELATED-RELATED"/>
    <property type="match status" value="1"/>
</dbReference>
<feature type="chain" id="PRO_5046050702" description="YdgH/BhsA/McbA-like domain-containing protein" evidence="2">
    <location>
        <begin position="22"/>
        <end position="90"/>
    </location>
</feature>